<accession>A0A284S8C5</accession>
<sequence>MCLTHILGSGYPLRLKRFIVFSRSHLSTANSLRNIESPRFSPGSGGDYDRHYRMADIIPPSKRKAALHRHSTRAFHAIRKFNLEIQFSFRDCCNNLEHLY</sequence>
<dbReference type="AlphaFoldDB" id="A0A284S8C5"/>
<name>A0A284S8C5_ARMOS</name>
<evidence type="ECO:0000313" key="2">
    <source>
        <dbReference type="Proteomes" id="UP000219338"/>
    </source>
</evidence>
<protein>
    <submittedName>
        <fullName evidence="1">Uncharacterized protein</fullName>
    </submittedName>
</protein>
<reference evidence="2" key="1">
    <citation type="journal article" date="2017" name="Nat. Ecol. Evol.">
        <title>Genome expansion and lineage-specific genetic innovations in the forest pathogenic fungi Armillaria.</title>
        <authorList>
            <person name="Sipos G."/>
            <person name="Prasanna A.N."/>
            <person name="Walter M.C."/>
            <person name="O'Connor E."/>
            <person name="Balint B."/>
            <person name="Krizsan K."/>
            <person name="Kiss B."/>
            <person name="Hess J."/>
            <person name="Varga T."/>
            <person name="Slot J."/>
            <person name="Riley R."/>
            <person name="Boka B."/>
            <person name="Rigling D."/>
            <person name="Barry K."/>
            <person name="Lee J."/>
            <person name="Mihaltcheva S."/>
            <person name="LaButti K."/>
            <person name="Lipzen A."/>
            <person name="Waldron R."/>
            <person name="Moloney N.M."/>
            <person name="Sperisen C."/>
            <person name="Kredics L."/>
            <person name="Vagvoelgyi C."/>
            <person name="Patrignani A."/>
            <person name="Fitzpatrick D."/>
            <person name="Nagy I."/>
            <person name="Doyle S."/>
            <person name="Anderson J.B."/>
            <person name="Grigoriev I.V."/>
            <person name="Gueldener U."/>
            <person name="Muensterkoetter M."/>
            <person name="Nagy L.G."/>
        </authorList>
    </citation>
    <scope>NUCLEOTIDE SEQUENCE [LARGE SCALE GENOMIC DNA]</scope>
    <source>
        <strain evidence="2">C18/9</strain>
    </source>
</reference>
<evidence type="ECO:0000313" key="1">
    <source>
        <dbReference type="EMBL" id="SJL17269.1"/>
    </source>
</evidence>
<dbReference type="Proteomes" id="UP000219338">
    <property type="component" value="Unassembled WGS sequence"/>
</dbReference>
<organism evidence="1 2">
    <name type="scientific">Armillaria ostoyae</name>
    <name type="common">Armillaria root rot fungus</name>
    <dbReference type="NCBI Taxonomy" id="47428"/>
    <lineage>
        <taxon>Eukaryota</taxon>
        <taxon>Fungi</taxon>
        <taxon>Dikarya</taxon>
        <taxon>Basidiomycota</taxon>
        <taxon>Agaricomycotina</taxon>
        <taxon>Agaricomycetes</taxon>
        <taxon>Agaricomycetidae</taxon>
        <taxon>Agaricales</taxon>
        <taxon>Marasmiineae</taxon>
        <taxon>Physalacriaceae</taxon>
        <taxon>Armillaria</taxon>
    </lineage>
</organism>
<gene>
    <name evidence="1" type="ORF">ARMOST_20816</name>
</gene>
<keyword evidence="2" id="KW-1185">Reference proteome</keyword>
<proteinExistence type="predicted"/>
<dbReference type="EMBL" id="FUEG01000042">
    <property type="protein sequence ID" value="SJL17269.1"/>
    <property type="molecule type" value="Genomic_DNA"/>
</dbReference>